<keyword evidence="6" id="KW-1185">Reference proteome</keyword>
<protein>
    <submittedName>
        <fullName evidence="5">Pimeloyl-ACP methyl ester carboxylesterase</fullName>
    </submittedName>
</protein>
<feature type="transmembrane region" description="Helical" evidence="4">
    <location>
        <begin position="83"/>
        <end position="100"/>
    </location>
</feature>
<sequence length="515" mass="57623">MIPLSKLDYISCGKETVPNNQTYKESAVSSMRTLEILLLSLNVLTLVILLWKRGKARKLLLALSGVALIFLVLQLVVEHYRWQMVPSYALTLFLLLRSAMQFRSQSNRLLHPALKVIAVILGSLYVVIAVGLPILLPVFEIAKPSGPYLIGTASYHWIDDKREEKLTEDPSDKRQLMVQVWYPAEPSGDEKILPNIPDLSGLQTAVQQKYGVPGFFIDYLGNVNTHARINAKISGSQMNYPLLLFAHGFPGSRYTNTSQVEELVSHGYIVACIDYSYYSLATEFPNGELAVLSDNVPALTDWDSWDQLISDIWVPDSTFVLDKMEQLNAKDPNGILNGKINLASVGMFGHSFGGAAAAQKLLADSRFKAGMNMDGTLFGKGDLKDGLKQPFLMMNVKPPETDSTDEPTDEELQQMGLTREGFDFISKEIPMRKNNLLKNGGYSVMIDKIDHLSLTDMYLLSPFFSWNRDMSPRHAHTIINKYTLDFFDKHLKGKTDTLFDSPSSPFPEVTVSLPQ</sequence>
<keyword evidence="4" id="KW-0472">Membrane</keyword>
<dbReference type="SUPFAM" id="SSF53474">
    <property type="entry name" value="alpha/beta-Hydrolases"/>
    <property type="match status" value="1"/>
</dbReference>
<dbReference type="Proteomes" id="UP000674416">
    <property type="component" value="Unassembled WGS sequence"/>
</dbReference>
<accession>A0ABS4CYB0</accession>
<feature type="transmembrane region" description="Helical" evidence="4">
    <location>
        <begin position="112"/>
        <end position="136"/>
    </location>
</feature>
<keyword evidence="1" id="KW-0378">Hydrolase</keyword>
<evidence type="ECO:0000256" key="2">
    <source>
        <dbReference type="ARBA" id="ARBA00022963"/>
    </source>
</evidence>
<evidence type="ECO:0000313" key="6">
    <source>
        <dbReference type="Proteomes" id="UP000674416"/>
    </source>
</evidence>
<keyword evidence="3" id="KW-0443">Lipid metabolism</keyword>
<reference evidence="5 6" key="1">
    <citation type="submission" date="2021-01" db="EMBL/GenBank/DDBJ databases">
        <title>Genomic Encyclopedia of Type Strains, Phase IV (KMG-IV): sequencing the most valuable type-strain genomes for metagenomic binning, comparative biology and taxonomic classification.</title>
        <authorList>
            <person name="Goeker M."/>
        </authorList>
    </citation>
    <scope>NUCLEOTIDE SEQUENCE [LARGE SCALE GENOMIC DNA]</scope>
    <source>
        <strain evidence="5 6">DSM 103394</strain>
    </source>
</reference>
<evidence type="ECO:0000313" key="5">
    <source>
        <dbReference type="EMBL" id="MBP1082353.1"/>
    </source>
</evidence>
<name>A0ABS4CYB0_9BACI</name>
<evidence type="ECO:0000256" key="4">
    <source>
        <dbReference type="SAM" id="Phobius"/>
    </source>
</evidence>
<proteinExistence type="predicted"/>
<keyword evidence="4" id="KW-1133">Transmembrane helix</keyword>
<dbReference type="PANTHER" id="PTHR10272">
    <property type="entry name" value="PLATELET-ACTIVATING FACTOR ACETYLHYDROLASE"/>
    <property type="match status" value="1"/>
</dbReference>
<feature type="transmembrane region" description="Helical" evidence="4">
    <location>
        <begin position="59"/>
        <end position="77"/>
    </location>
</feature>
<feature type="transmembrane region" description="Helical" evidence="4">
    <location>
        <begin position="33"/>
        <end position="52"/>
    </location>
</feature>
<gene>
    <name evidence="5" type="ORF">JOC74_002856</name>
</gene>
<dbReference type="RefSeq" id="WP_211086186.1">
    <property type="nucleotide sequence ID" value="NZ_JAFDST010000003.1"/>
</dbReference>
<evidence type="ECO:0000256" key="1">
    <source>
        <dbReference type="ARBA" id="ARBA00022801"/>
    </source>
</evidence>
<evidence type="ECO:0000256" key="3">
    <source>
        <dbReference type="ARBA" id="ARBA00023098"/>
    </source>
</evidence>
<dbReference type="EMBL" id="JAFDST010000003">
    <property type="protein sequence ID" value="MBP1082353.1"/>
    <property type="molecule type" value="Genomic_DNA"/>
</dbReference>
<organism evidence="5 6">
    <name type="scientific">Bacillus capparidis</name>
    <dbReference type="NCBI Taxonomy" id="1840411"/>
    <lineage>
        <taxon>Bacteria</taxon>
        <taxon>Bacillati</taxon>
        <taxon>Bacillota</taxon>
        <taxon>Bacilli</taxon>
        <taxon>Bacillales</taxon>
        <taxon>Bacillaceae</taxon>
        <taxon>Bacillus</taxon>
    </lineage>
</organism>
<dbReference type="PANTHER" id="PTHR10272:SF0">
    <property type="entry name" value="PLATELET-ACTIVATING FACTOR ACETYLHYDROLASE"/>
    <property type="match status" value="1"/>
</dbReference>
<keyword evidence="4" id="KW-0812">Transmembrane</keyword>
<dbReference type="Gene3D" id="3.40.50.1820">
    <property type="entry name" value="alpha/beta hydrolase"/>
    <property type="match status" value="1"/>
</dbReference>
<comment type="caution">
    <text evidence="5">The sequence shown here is derived from an EMBL/GenBank/DDBJ whole genome shotgun (WGS) entry which is preliminary data.</text>
</comment>
<dbReference type="InterPro" id="IPR029058">
    <property type="entry name" value="AB_hydrolase_fold"/>
</dbReference>
<keyword evidence="2" id="KW-0442">Lipid degradation</keyword>
<dbReference type="Pfam" id="PF03403">
    <property type="entry name" value="PAF-AH_p_II"/>
    <property type="match status" value="2"/>
</dbReference>